<organism evidence="2 3">
    <name type="scientific">Colletotrichum godetiae</name>
    <dbReference type="NCBI Taxonomy" id="1209918"/>
    <lineage>
        <taxon>Eukaryota</taxon>
        <taxon>Fungi</taxon>
        <taxon>Dikarya</taxon>
        <taxon>Ascomycota</taxon>
        <taxon>Pezizomycotina</taxon>
        <taxon>Sordariomycetes</taxon>
        <taxon>Hypocreomycetidae</taxon>
        <taxon>Glomerellales</taxon>
        <taxon>Glomerellaceae</taxon>
        <taxon>Colletotrichum</taxon>
        <taxon>Colletotrichum acutatum species complex</taxon>
    </lineage>
</organism>
<feature type="signal peptide" evidence="1">
    <location>
        <begin position="1"/>
        <end position="20"/>
    </location>
</feature>
<comment type="caution">
    <text evidence="2">The sequence shown here is derived from an EMBL/GenBank/DDBJ whole genome shotgun (WGS) entry which is preliminary data.</text>
</comment>
<protein>
    <submittedName>
        <fullName evidence="2">Uncharacterized protein</fullName>
    </submittedName>
</protein>
<dbReference type="AlphaFoldDB" id="A0AAJ0EV12"/>
<accession>A0AAJ0EV12</accession>
<feature type="chain" id="PRO_5042527461" evidence="1">
    <location>
        <begin position="21"/>
        <end position="129"/>
    </location>
</feature>
<evidence type="ECO:0000256" key="1">
    <source>
        <dbReference type="SAM" id="SignalP"/>
    </source>
</evidence>
<keyword evidence="3" id="KW-1185">Reference proteome</keyword>
<proteinExistence type="predicted"/>
<dbReference type="Proteomes" id="UP001224890">
    <property type="component" value="Unassembled WGS sequence"/>
</dbReference>
<name>A0AAJ0EV12_9PEZI</name>
<keyword evidence="1" id="KW-0732">Signal</keyword>
<dbReference type="GeneID" id="85450729"/>
<evidence type="ECO:0000313" key="3">
    <source>
        <dbReference type="Proteomes" id="UP001224890"/>
    </source>
</evidence>
<reference evidence="2" key="1">
    <citation type="submission" date="2021-06" db="EMBL/GenBank/DDBJ databases">
        <title>Comparative genomics, transcriptomics and evolutionary studies reveal genomic signatures of adaptation to plant cell wall in hemibiotrophic fungi.</title>
        <authorList>
            <consortium name="DOE Joint Genome Institute"/>
            <person name="Baroncelli R."/>
            <person name="Diaz J.F."/>
            <person name="Benocci T."/>
            <person name="Peng M."/>
            <person name="Battaglia E."/>
            <person name="Haridas S."/>
            <person name="Andreopoulos W."/>
            <person name="Labutti K."/>
            <person name="Pangilinan J."/>
            <person name="Floch G.L."/>
            <person name="Makela M.R."/>
            <person name="Henrissat B."/>
            <person name="Grigoriev I.V."/>
            <person name="Crouch J.A."/>
            <person name="De Vries R.P."/>
            <person name="Sukno S.A."/>
            <person name="Thon M.R."/>
        </authorList>
    </citation>
    <scope>NUCLEOTIDE SEQUENCE</scope>
    <source>
        <strain evidence="2">CBS 193.32</strain>
    </source>
</reference>
<dbReference type="EMBL" id="JAHMHR010000035">
    <property type="protein sequence ID" value="KAK1672805.1"/>
    <property type="molecule type" value="Genomic_DNA"/>
</dbReference>
<sequence length="129" mass="14231">MLPSLASTWLLLRSCSFSLSFLILPHPSAPCSLSSPLATLLHVYLDLSIRRLPSPYSYPPTLILTHPSPHLTLISTTTPTQRTGTKQFDLTGFSRNDRSLATSRVTVIPLSQERGWLIFLSGAKIKEPS</sequence>
<dbReference type="RefSeq" id="XP_060426808.1">
    <property type="nucleotide sequence ID" value="XM_060566203.1"/>
</dbReference>
<evidence type="ECO:0000313" key="2">
    <source>
        <dbReference type="EMBL" id="KAK1672805.1"/>
    </source>
</evidence>
<gene>
    <name evidence="2" type="ORF">BDP55DRAFT_239454</name>
</gene>